<dbReference type="PANTHER" id="PTHR45228">
    <property type="entry name" value="CYCLIC DI-GMP PHOSPHODIESTERASE TM_0186-RELATED"/>
    <property type="match status" value="1"/>
</dbReference>
<reference evidence="2 3" key="1">
    <citation type="submission" date="2018-09" db="EMBL/GenBank/DDBJ databases">
        <authorList>
            <person name="Zhu H."/>
        </authorList>
    </citation>
    <scope>NUCLEOTIDE SEQUENCE [LARGE SCALE GENOMIC DNA]</scope>
    <source>
        <strain evidence="2 3">K2W22B-5</strain>
    </source>
</reference>
<comment type="caution">
    <text evidence="2">The sequence shown here is derived from an EMBL/GenBank/DDBJ whole genome shotgun (WGS) entry which is preliminary data.</text>
</comment>
<feature type="domain" description="HD-GYP" evidence="1">
    <location>
        <begin position="315"/>
        <end position="525"/>
    </location>
</feature>
<dbReference type="InterPro" id="IPR052020">
    <property type="entry name" value="Cyclic_di-GMP/3'3'-cGAMP_PDE"/>
</dbReference>
<evidence type="ECO:0000313" key="2">
    <source>
        <dbReference type="EMBL" id="RJF79273.1"/>
    </source>
</evidence>
<name>A0A418VS27_9PROT</name>
<sequence length="556" mass="61238">MKQSQSHDGSNAQIGAPIPSWKVLIADSQPDQHDAVGRCLASLRHDGRGVECLSAFSAREATALFGQHPDIAVVLMDVGLDGPAAVQRLIEHMDKATATWAGPGLRPRVVLCTRDPDQWPERAAFEATAIDGYVVTAPMATDRLYGAVLSGIRLHASMIAQDSSQKGMARVMVSTAGIFELRSSHHFYFNLLLQINSLFNIVQDSLLFVVGDSAPKDDVARIRAASGRFSALRNQTIAAIEDPRIVSAVREVFQNGRTVQTNEHFAFAIKTRYEVMAVAFIDGALGLSAMERQMIEIFRTKATTAFSNMMLIDELNASQKAAVFALARVAEYKKNLIQGHHKRIERLVSETAREMLQRSFHPEELDEDLVAKVGVASVLADIGMMVVPDQVMHSTRVLDGDSVELIRQHTIVGWEILRDAATMLRGRSILAIAAEVALSHHERMDGSGYPYRLVGDAIPISGRIVSVVDVFDALISDREHREAWTVDAALSWVTEESGRLFDPLVVKAFRTVVARIREAEPDWLATEIASPALAGKITTAKRDLRRMIDRITHLLN</sequence>
<keyword evidence="3" id="KW-1185">Reference proteome</keyword>
<dbReference type="Pfam" id="PF11849">
    <property type="entry name" value="DUF3369"/>
    <property type="match status" value="1"/>
</dbReference>
<dbReference type="PANTHER" id="PTHR45228:SF9">
    <property type="entry name" value="3'3'-CGAMP-SPECIFIC PHOSPHODIESTERASE 2"/>
    <property type="match status" value="1"/>
</dbReference>
<evidence type="ECO:0000313" key="3">
    <source>
        <dbReference type="Proteomes" id="UP000283458"/>
    </source>
</evidence>
<dbReference type="InterPro" id="IPR003607">
    <property type="entry name" value="HD/PDEase_dom"/>
</dbReference>
<evidence type="ECO:0000259" key="1">
    <source>
        <dbReference type="PROSITE" id="PS51832"/>
    </source>
</evidence>
<dbReference type="RefSeq" id="WP_119832730.1">
    <property type="nucleotide sequence ID" value="NZ_QYUL01000003.1"/>
</dbReference>
<dbReference type="Gene3D" id="3.40.50.2300">
    <property type="match status" value="1"/>
</dbReference>
<proteinExistence type="predicted"/>
<dbReference type="SUPFAM" id="SSF52172">
    <property type="entry name" value="CheY-like"/>
    <property type="match status" value="1"/>
</dbReference>
<dbReference type="Proteomes" id="UP000283458">
    <property type="component" value="Unassembled WGS sequence"/>
</dbReference>
<accession>A0A418VS27</accession>
<dbReference type="CDD" id="cd00077">
    <property type="entry name" value="HDc"/>
    <property type="match status" value="1"/>
</dbReference>
<dbReference type="InterPro" id="IPR021800">
    <property type="entry name" value="DUF3369"/>
</dbReference>
<dbReference type="InterPro" id="IPR037522">
    <property type="entry name" value="HD_GYP_dom"/>
</dbReference>
<organism evidence="2 3">
    <name type="scientific">Azospirillum cavernae</name>
    <dbReference type="NCBI Taxonomy" id="2320860"/>
    <lineage>
        <taxon>Bacteria</taxon>
        <taxon>Pseudomonadati</taxon>
        <taxon>Pseudomonadota</taxon>
        <taxon>Alphaproteobacteria</taxon>
        <taxon>Rhodospirillales</taxon>
        <taxon>Azospirillaceae</taxon>
        <taxon>Azospirillum</taxon>
    </lineage>
</organism>
<dbReference type="SUPFAM" id="SSF109604">
    <property type="entry name" value="HD-domain/PDEase-like"/>
    <property type="match status" value="1"/>
</dbReference>
<dbReference type="Pfam" id="PF13487">
    <property type="entry name" value="HD_5"/>
    <property type="match status" value="1"/>
</dbReference>
<dbReference type="InterPro" id="IPR011006">
    <property type="entry name" value="CheY-like_superfamily"/>
</dbReference>
<dbReference type="Gene3D" id="1.10.3210.10">
    <property type="entry name" value="Hypothetical protein af1432"/>
    <property type="match status" value="1"/>
</dbReference>
<dbReference type="EMBL" id="QYUL01000003">
    <property type="protein sequence ID" value="RJF79273.1"/>
    <property type="molecule type" value="Genomic_DNA"/>
</dbReference>
<dbReference type="AlphaFoldDB" id="A0A418VS27"/>
<gene>
    <name evidence="2" type="ORF">D3877_20925</name>
</gene>
<dbReference type="GO" id="GO:0008081">
    <property type="term" value="F:phosphoric diester hydrolase activity"/>
    <property type="evidence" value="ECO:0007669"/>
    <property type="project" value="UniProtKB-ARBA"/>
</dbReference>
<dbReference type="OrthoDB" id="7326651at2"/>
<protein>
    <submittedName>
        <fullName evidence="2">DUF3369 domain-containing protein</fullName>
    </submittedName>
</protein>
<dbReference type="PROSITE" id="PS51832">
    <property type="entry name" value="HD_GYP"/>
    <property type="match status" value="1"/>
</dbReference>